<dbReference type="RefSeq" id="WP_170117726.1">
    <property type="nucleotide sequence ID" value="NZ_PYGK01000023.1"/>
</dbReference>
<evidence type="ECO:0000313" key="2">
    <source>
        <dbReference type="Proteomes" id="UP000240978"/>
    </source>
</evidence>
<dbReference type="EMBL" id="PYGK01000023">
    <property type="protein sequence ID" value="PSL21496.1"/>
    <property type="molecule type" value="Genomic_DNA"/>
</dbReference>
<reference evidence="1 2" key="1">
    <citation type="submission" date="2018-03" db="EMBL/GenBank/DDBJ databases">
        <title>Genomic Encyclopedia of Archaeal and Bacterial Type Strains, Phase II (KMG-II): from individual species to whole genera.</title>
        <authorList>
            <person name="Goeker M."/>
        </authorList>
    </citation>
    <scope>NUCLEOTIDE SEQUENCE [LARGE SCALE GENOMIC DNA]</scope>
    <source>
        <strain evidence="1 2">DSM 18107</strain>
    </source>
</reference>
<accession>A0A2P8FIG4</accession>
<organism evidence="1 2">
    <name type="scientific">Chitinophaga ginsengisoli</name>
    <dbReference type="NCBI Taxonomy" id="363837"/>
    <lineage>
        <taxon>Bacteria</taxon>
        <taxon>Pseudomonadati</taxon>
        <taxon>Bacteroidota</taxon>
        <taxon>Chitinophagia</taxon>
        <taxon>Chitinophagales</taxon>
        <taxon>Chitinophagaceae</taxon>
        <taxon>Chitinophaga</taxon>
    </lineage>
</organism>
<dbReference type="Proteomes" id="UP000240978">
    <property type="component" value="Unassembled WGS sequence"/>
</dbReference>
<name>A0A2P8FIG4_9BACT</name>
<protein>
    <submittedName>
        <fullName evidence="1">Uncharacterized protein</fullName>
    </submittedName>
</protein>
<dbReference type="AlphaFoldDB" id="A0A2P8FIG4"/>
<sequence>MIAALLIAVWSFIVLKVRKSTLLKAIMARLMKSEYPQGEKMKVEQ</sequence>
<keyword evidence="2" id="KW-1185">Reference proteome</keyword>
<proteinExistence type="predicted"/>
<gene>
    <name evidence="1" type="ORF">CLV42_12350</name>
</gene>
<comment type="caution">
    <text evidence="1">The sequence shown here is derived from an EMBL/GenBank/DDBJ whole genome shotgun (WGS) entry which is preliminary data.</text>
</comment>
<evidence type="ECO:0000313" key="1">
    <source>
        <dbReference type="EMBL" id="PSL21496.1"/>
    </source>
</evidence>